<dbReference type="PROSITE" id="PS00332">
    <property type="entry name" value="SOD_CU_ZN_2"/>
    <property type="match status" value="1"/>
</dbReference>
<evidence type="ECO:0000313" key="4">
    <source>
        <dbReference type="EMBL" id="KAK2156586.1"/>
    </source>
</evidence>
<comment type="cofactor">
    <cofactor evidence="1">
        <name>Cu cation</name>
        <dbReference type="ChEBI" id="CHEBI:23378"/>
    </cofactor>
    <text evidence="1">Binds 1 copper ion per subunit.</text>
</comment>
<dbReference type="SUPFAM" id="SSF49329">
    <property type="entry name" value="Cu,Zn superoxide dismutase-like"/>
    <property type="match status" value="1"/>
</dbReference>
<feature type="signal peptide" evidence="2">
    <location>
        <begin position="1"/>
        <end position="17"/>
    </location>
</feature>
<sequence length="223" mass="24370">MLVNYVLLLNLLWLAYGLPAATVSEQTDMADQAQTDKETKLSLEAYYKNLEESYMYGHCIMKPNTDHSVPNQIRGSVDFRQPLHGGPTEIKVNLEGFEITDELTKHGFNIHEYGDLSQGCSSAGPHFNPFGVVHGSPRDSPEYRHFGDLGNVKENGNGQVIASTKDYLVSLLGPFSILGRSVVVHAGEDDLGRGDNDESLKTGNAGPRLACCTVGLSDGSRWK</sequence>
<dbReference type="Proteomes" id="UP001208570">
    <property type="component" value="Unassembled WGS sequence"/>
</dbReference>
<proteinExistence type="inferred from homology"/>
<name>A0AAD9JNZ8_9ANNE</name>
<protein>
    <recommendedName>
        <fullName evidence="1">Superoxide dismutase [Cu-Zn]</fullName>
        <ecNumber evidence="1">1.15.1.1</ecNumber>
    </recommendedName>
</protein>
<organism evidence="4 5">
    <name type="scientific">Paralvinella palmiformis</name>
    <dbReference type="NCBI Taxonomy" id="53620"/>
    <lineage>
        <taxon>Eukaryota</taxon>
        <taxon>Metazoa</taxon>
        <taxon>Spiralia</taxon>
        <taxon>Lophotrochozoa</taxon>
        <taxon>Annelida</taxon>
        <taxon>Polychaeta</taxon>
        <taxon>Sedentaria</taxon>
        <taxon>Canalipalpata</taxon>
        <taxon>Terebellida</taxon>
        <taxon>Terebelliformia</taxon>
        <taxon>Alvinellidae</taxon>
        <taxon>Paralvinella</taxon>
    </lineage>
</organism>
<dbReference type="AlphaFoldDB" id="A0AAD9JNZ8"/>
<comment type="similarity">
    <text evidence="1">Belongs to the Cu-Zn superoxide dismutase family.</text>
</comment>
<feature type="domain" description="Superoxide dismutase copper/zinc binding" evidence="3">
    <location>
        <begin position="74"/>
        <end position="213"/>
    </location>
</feature>
<dbReference type="GO" id="GO:0005507">
    <property type="term" value="F:copper ion binding"/>
    <property type="evidence" value="ECO:0007669"/>
    <property type="project" value="InterPro"/>
</dbReference>
<reference evidence="4" key="1">
    <citation type="journal article" date="2023" name="Mol. Biol. Evol.">
        <title>Third-Generation Sequencing Reveals the Adaptive Role of the Epigenome in Three Deep-Sea Polychaetes.</title>
        <authorList>
            <person name="Perez M."/>
            <person name="Aroh O."/>
            <person name="Sun Y."/>
            <person name="Lan Y."/>
            <person name="Juniper S.K."/>
            <person name="Young C.R."/>
            <person name="Angers B."/>
            <person name="Qian P.Y."/>
        </authorList>
    </citation>
    <scope>NUCLEOTIDE SEQUENCE</scope>
    <source>
        <strain evidence="4">P08H-3</strain>
    </source>
</reference>
<keyword evidence="1" id="KW-0479">Metal-binding</keyword>
<dbReference type="EC" id="1.15.1.1" evidence="1"/>
<comment type="catalytic activity">
    <reaction evidence="1">
        <text>2 superoxide + 2 H(+) = H2O2 + O2</text>
        <dbReference type="Rhea" id="RHEA:20696"/>
        <dbReference type="ChEBI" id="CHEBI:15378"/>
        <dbReference type="ChEBI" id="CHEBI:15379"/>
        <dbReference type="ChEBI" id="CHEBI:16240"/>
        <dbReference type="ChEBI" id="CHEBI:18421"/>
        <dbReference type="EC" id="1.15.1.1"/>
    </reaction>
</comment>
<evidence type="ECO:0000256" key="1">
    <source>
        <dbReference type="RuleBase" id="RU000393"/>
    </source>
</evidence>
<gene>
    <name evidence="4" type="ORF">LSH36_209g02079</name>
</gene>
<comment type="caution">
    <text evidence="4">The sequence shown here is derived from an EMBL/GenBank/DDBJ whole genome shotgun (WGS) entry which is preliminary data.</text>
</comment>
<evidence type="ECO:0000256" key="2">
    <source>
        <dbReference type="SAM" id="SignalP"/>
    </source>
</evidence>
<dbReference type="InterPro" id="IPR024134">
    <property type="entry name" value="SOD_Cu/Zn_/chaperone"/>
</dbReference>
<dbReference type="PANTHER" id="PTHR10003">
    <property type="entry name" value="SUPEROXIDE DISMUTASE CU-ZN -RELATED"/>
    <property type="match status" value="1"/>
</dbReference>
<comment type="function">
    <text evidence="1">Destroys radicals which are normally produced within the cells and which are toxic to biological systems.</text>
</comment>
<keyword evidence="1" id="KW-0862">Zinc</keyword>
<dbReference type="PRINTS" id="PR00068">
    <property type="entry name" value="CUZNDISMTASE"/>
</dbReference>
<keyword evidence="2" id="KW-0732">Signal</keyword>
<keyword evidence="1" id="KW-0186">Copper</keyword>
<dbReference type="CDD" id="cd00305">
    <property type="entry name" value="Cu-Zn_Superoxide_Dismutase"/>
    <property type="match status" value="1"/>
</dbReference>
<keyword evidence="5" id="KW-1185">Reference proteome</keyword>
<accession>A0AAD9JNZ8</accession>
<keyword evidence="1" id="KW-0560">Oxidoreductase</keyword>
<dbReference type="InterPro" id="IPR036423">
    <property type="entry name" value="SOD-like_Cu/Zn_dom_sf"/>
</dbReference>
<dbReference type="InterPro" id="IPR018152">
    <property type="entry name" value="SOD_Cu/Zn_BS"/>
</dbReference>
<comment type="cofactor">
    <cofactor evidence="1">
        <name>Zn(2+)</name>
        <dbReference type="ChEBI" id="CHEBI:29105"/>
    </cofactor>
    <text evidence="1">Binds 1 zinc ion per subunit.</text>
</comment>
<evidence type="ECO:0000313" key="5">
    <source>
        <dbReference type="Proteomes" id="UP001208570"/>
    </source>
</evidence>
<dbReference type="InterPro" id="IPR001424">
    <property type="entry name" value="SOD_Cu_Zn_dom"/>
</dbReference>
<dbReference type="GO" id="GO:0004784">
    <property type="term" value="F:superoxide dismutase activity"/>
    <property type="evidence" value="ECO:0007669"/>
    <property type="project" value="UniProtKB-EC"/>
</dbReference>
<dbReference type="Pfam" id="PF00080">
    <property type="entry name" value="Sod_Cu"/>
    <property type="match status" value="1"/>
</dbReference>
<dbReference type="EMBL" id="JAODUP010000209">
    <property type="protein sequence ID" value="KAK2156586.1"/>
    <property type="molecule type" value="Genomic_DNA"/>
</dbReference>
<dbReference type="Gene3D" id="2.60.40.200">
    <property type="entry name" value="Superoxide dismutase, copper/zinc binding domain"/>
    <property type="match status" value="1"/>
</dbReference>
<evidence type="ECO:0000259" key="3">
    <source>
        <dbReference type="Pfam" id="PF00080"/>
    </source>
</evidence>
<feature type="chain" id="PRO_5042073993" description="Superoxide dismutase [Cu-Zn]" evidence="2">
    <location>
        <begin position="18"/>
        <end position="223"/>
    </location>
</feature>